<evidence type="ECO:0008006" key="3">
    <source>
        <dbReference type="Google" id="ProtNLM"/>
    </source>
</evidence>
<protein>
    <recommendedName>
        <fullName evidence="3">Transcriptional regulator, AbiEi antitoxin, Type IV TA system</fullName>
    </recommendedName>
</protein>
<organism evidence="1 2">
    <name type="scientific">Candidatus Desulfatibia vada</name>
    <dbReference type="NCBI Taxonomy" id="2841696"/>
    <lineage>
        <taxon>Bacteria</taxon>
        <taxon>Pseudomonadati</taxon>
        <taxon>Thermodesulfobacteriota</taxon>
        <taxon>Desulfobacteria</taxon>
        <taxon>Desulfobacterales</taxon>
        <taxon>Desulfobacterales incertae sedis</taxon>
        <taxon>Candidatus Desulfatibia</taxon>
    </lineage>
</organism>
<evidence type="ECO:0000313" key="2">
    <source>
        <dbReference type="Proteomes" id="UP000605201"/>
    </source>
</evidence>
<dbReference type="EMBL" id="JACNIG010000459">
    <property type="protein sequence ID" value="MBC8434557.1"/>
    <property type="molecule type" value="Genomic_DNA"/>
</dbReference>
<reference evidence="1 2" key="1">
    <citation type="submission" date="2020-08" db="EMBL/GenBank/DDBJ databases">
        <title>Bridging the membrane lipid divide: bacteria of the FCB group superphylum have the potential to synthesize archaeal ether lipids.</title>
        <authorList>
            <person name="Villanueva L."/>
            <person name="Von Meijenfeldt F.A.B."/>
            <person name="Westbye A.B."/>
            <person name="Yadav S."/>
            <person name="Hopmans E.C."/>
            <person name="Dutilh B.E."/>
            <person name="Sinninghe Damste J.S."/>
        </authorList>
    </citation>
    <scope>NUCLEOTIDE SEQUENCE [LARGE SCALE GENOMIC DNA]</scope>
    <source>
        <strain evidence="1">NIOZ-UU17</strain>
    </source>
</reference>
<dbReference type="AlphaFoldDB" id="A0A8J6TWV7"/>
<sequence>MFSIDDIRRVDTRFNVRRLVEWQEKGYIKKVIRGHYIFSNLKFNENVLFEIANKIYNPSYISFEMALSFYHMIPESVYGLTSATSRKTMIFKTKVGDFIYRTIKPRLLFGYKLVDHNGKRFKLAEPEKALLDYFYINTALKSENDFAEMRIGSDQYFTHVDENRLVAYLNEFRQKRLSKRVKSFMEYMKNAQY</sequence>
<comment type="caution">
    <text evidence="1">The sequence shown here is derived from an EMBL/GenBank/DDBJ whole genome shotgun (WGS) entry which is preliminary data.</text>
</comment>
<accession>A0A8J6TWV7</accession>
<dbReference type="Proteomes" id="UP000605201">
    <property type="component" value="Unassembled WGS sequence"/>
</dbReference>
<proteinExistence type="predicted"/>
<evidence type="ECO:0000313" key="1">
    <source>
        <dbReference type="EMBL" id="MBC8434557.1"/>
    </source>
</evidence>
<gene>
    <name evidence="1" type="ORF">H8D96_21825</name>
</gene>
<name>A0A8J6TWV7_9BACT</name>